<dbReference type="InterPro" id="IPR001806">
    <property type="entry name" value="Small_GTPase"/>
</dbReference>
<dbReference type="InterPro" id="IPR027417">
    <property type="entry name" value="P-loop_NTPase"/>
</dbReference>
<dbReference type="GO" id="GO:0003924">
    <property type="term" value="F:GTPase activity"/>
    <property type="evidence" value="ECO:0007669"/>
    <property type="project" value="InterPro"/>
</dbReference>
<keyword evidence="13" id="KW-1185">Reference proteome</keyword>
<dbReference type="InterPro" id="IPR052236">
    <property type="entry name" value="Small_GTPase_RasD"/>
</dbReference>
<dbReference type="Pfam" id="PF04548">
    <property type="entry name" value="AIG1"/>
    <property type="match status" value="1"/>
</dbReference>
<evidence type="ECO:0000256" key="2">
    <source>
        <dbReference type="ARBA" id="ARBA00008535"/>
    </source>
</evidence>
<evidence type="ECO:0000256" key="5">
    <source>
        <dbReference type="ARBA" id="ARBA00022741"/>
    </source>
</evidence>
<dbReference type="PRINTS" id="PR00449">
    <property type="entry name" value="RASTRNSFRMNG"/>
</dbReference>
<dbReference type="FunFam" id="3.40.50.300:FF:000366">
    <property type="entry name" value="GTPase, IMAP family member 2"/>
    <property type="match status" value="1"/>
</dbReference>
<dbReference type="PROSITE" id="PS51720">
    <property type="entry name" value="G_AIG1"/>
    <property type="match status" value="1"/>
</dbReference>
<keyword evidence="6" id="KW-0342">GTP-binding</keyword>
<accession>A0A2U9BQ44</accession>
<name>A0A2U9BQ44_SCOMX</name>
<dbReference type="Pfam" id="PF00071">
    <property type="entry name" value="Ras"/>
    <property type="match status" value="1"/>
</dbReference>
<comment type="similarity">
    <text evidence="9">Belongs to the small GTPase superfamily. RasD family.</text>
</comment>
<keyword evidence="8" id="KW-0449">Lipoprotein</keyword>
<proteinExistence type="inferred from homology"/>
<dbReference type="GO" id="GO:0005525">
    <property type="term" value="F:GTP binding"/>
    <property type="evidence" value="ECO:0007669"/>
    <property type="project" value="UniProtKB-KW"/>
</dbReference>
<dbReference type="Proteomes" id="UP000246464">
    <property type="component" value="Chromosome 8"/>
</dbReference>
<evidence type="ECO:0000256" key="9">
    <source>
        <dbReference type="ARBA" id="ARBA00038061"/>
    </source>
</evidence>
<reference evidence="12 13" key="1">
    <citation type="submission" date="2017-12" db="EMBL/GenBank/DDBJ databases">
        <title>Integrating genomic resources of turbot (Scophthalmus maximus) in depth evaluation of genetic and physical mapping variation across individuals.</title>
        <authorList>
            <person name="Martinez P."/>
        </authorList>
    </citation>
    <scope>NUCLEOTIDE SEQUENCE [LARGE SCALE GENOMIC DNA]</scope>
</reference>
<dbReference type="SUPFAM" id="SSF52540">
    <property type="entry name" value="P-loop containing nucleoside triphosphate hydrolases"/>
    <property type="match status" value="2"/>
</dbReference>
<feature type="region of interest" description="Disordered" evidence="10">
    <location>
        <begin position="425"/>
        <end position="447"/>
    </location>
</feature>
<dbReference type="PANTHER" id="PTHR46149:SF2">
    <property type="entry name" value="GTP-BINDING PROTEIN RHES"/>
    <property type="match status" value="1"/>
</dbReference>
<dbReference type="SMART" id="SM00174">
    <property type="entry name" value="RHO"/>
    <property type="match status" value="1"/>
</dbReference>
<dbReference type="InterPro" id="IPR005225">
    <property type="entry name" value="Small_GTP-bd"/>
</dbReference>
<evidence type="ECO:0000256" key="7">
    <source>
        <dbReference type="ARBA" id="ARBA00023136"/>
    </source>
</evidence>
<evidence type="ECO:0000256" key="1">
    <source>
        <dbReference type="ARBA" id="ARBA00004193"/>
    </source>
</evidence>
<dbReference type="STRING" id="52904.ENSSMAP00000005349"/>
<keyword evidence="3" id="KW-1003">Cell membrane</keyword>
<evidence type="ECO:0000256" key="10">
    <source>
        <dbReference type="SAM" id="MobiDB-lite"/>
    </source>
</evidence>
<dbReference type="SMART" id="SM00173">
    <property type="entry name" value="RAS"/>
    <property type="match status" value="1"/>
</dbReference>
<dbReference type="PROSITE" id="PS51419">
    <property type="entry name" value="RAB"/>
    <property type="match status" value="1"/>
</dbReference>
<keyword evidence="7" id="KW-0472">Membrane</keyword>
<gene>
    <name evidence="12" type="ORF">SMAX5B_007535</name>
</gene>
<dbReference type="PROSITE" id="PS51421">
    <property type="entry name" value="RAS"/>
    <property type="match status" value="1"/>
</dbReference>
<sequence length="665" mass="73351">MDAGSLSAGARSAPVPAPHQLSCATIDASHFHSNMDGQCAGSSKVLLAYKNASQHLSSSGIKAGLGILKAATSQWKQGKKTLSAARQLSTANSSHPPKRSPLDQLAALVLHGQSRHRDIGQEHRQDALYSKPQNCKRIVVLGAPRVGKTSILRRYLRDGFVEEYSPTSEDFLRKLFRIRGDTYQIDVLDASRERDFPAKRRLSILTGDIFLLVFSLDDRSSFEEVCVLRREILAAKSKLTKSSVPELSAQPRVPLLVCANKVDLPDSERQISKAEVLRALGEDCAYFETSAKDRTNLETVFEALAKRGGLPTETGPSQHRKVSLRSYQAMRTGRGAGRGSGEPRRDDPCGALYPLARRPSFSTDLRHVIGPHTARKPVIEIECCSHVELSKTYETYAKKIRPISRAVDSPSGDAHFRCKLQTIQGNRKPPLHRPGSRRFSESAAQSSSKFTTAGLEQHTLDLTGGLRIVLVGKTGSGKSASGNTILGRAAFKEDPSPVSVTQHCETQSGEVDGTVVQVIDTPGLFDTGITEEELKTRIEECVTMSVPGPHAFLLVIRLGVRFTEEERNAVKWIQDNFGDDASMYTIMLFTCKDQAKADNALKECKELRRLSITFGRRYHAFNNNDADDRVQVSELITMIKEMVQDNGGKHYTNEILTQLRNIRAM</sequence>
<dbReference type="GO" id="GO:0007165">
    <property type="term" value="P:signal transduction"/>
    <property type="evidence" value="ECO:0007669"/>
    <property type="project" value="TreeGrafter"/>
</dbReference>
<dbReference type="CDD" id="cd01852">
    <property type="entry name" value="AIG1"/>
    <property type="match status" value="1"/>
</dbReference>
<keyword evidence="5" id="KW-0547">Nucleotide-binding</keyword>
<dbReference type="EMBL" id="CP026250">
    <property type="protein sequence ID" value="AWP06033.1"/>
    <property type="molecule type" value="Genomic_DNA"/>
</dbReference>
<evidence type="ECO:0000256" key="6">
    <source>
        <dbReference type="ARBA" id="ARBA00023134"/>
    </source>
</evidence>
<evidence type="ECO:0000256" key="4">
    <source>
        <dbReference type="ARBA" id="ARBA00022481"/>
    </source>
</evidence>
<protein>
    <submittedName>
        <fullName evidence="12">Putative GTP-binding protein Rhes-like</fullName>
    </submittedName>
</protein>
<dbReference type="SMART" id="SM00175">
    <property type="entry name" value="RAB"/>
    <property type="match status" value="1"/>
</dbReference>
<feature type="domain" description="AIG1-type G" evidence="11">
    <location>
        <begin position="463"/>
        <end position="660"/>
    </location>
</feature>
<evidence type="ECO:0000313" key="12">
    <source>
        <dbReference type="EMBL" id="AWP06033.1"/>
    </source>
</evidence>
<comment type="similarity">
    <text evidence="2">Belongs to the TRAFAC class TrmE-Era-EngA-EngB-Septin-like GTPase superfamily. AIG1/Toc34/Toc159-like paraseptin GTPase family. IAN subfamily.</text>
</comment>
<dbReference type="GO" id="GO:0031681">
    <property type="term" value="F:G-protein beta-subunit binding"/>
    <property type="evidence" value="ECO:0007669"/>
    <property type="project" value="TreeGrafter"/>
</dbReference>
<dbReference type="PANTHER" id="PTHR46149">
    <property type="entry name" value="MIP08469P"/>
    <property type="match status" value="1"/>
</dbReference>
<evidence type="ECO:0000256" key="3">
    <source>
        <dbReference type="ARBA" id="ARBA00022475"/>
    </source>
</evidence>
<evidence type="ECO:0000313" key="13">
    <source>
        <dbReference type="Proteomes" id="UP000246464"/>
    </source>
</evidence>
<organism evidence="12 13">
    <name type="scientific">Scophthalmus maximus</name>
    <name type="common">Turbot</name>
    <name type="synonym">Psetta maxima</name>
    <dbReference type="NCBI Taxonomy" id="52904"/>
    <lineage>
        <taxon>Eukaryota</taxon>
        <taxon>Metazoa</taxon>
        <taxon>Chordata</taxon>
        <taxon>Craniata</taxon>
        <taxon>Vertebrata</taxon>
        <taxon>Euteleostomi</taxon>
        <taxon>Actinopterygii</taxon>
        <taxon>Neopterygii</taxon>
        <taxon>Teleostei</taxon>
        <taxon>Neoteleostei</taxon>
        <taxon>Acanthomorphata</taxon>
        <taxon>Carangaria</taxon>
        <taxon>Pleuronectiformes</taxon>
        <taxon>Pleuronectoidei</taxon>
        <taxon>Scophthalmidae</taxon>
        <taxon>Scophthalmus</taxon>
    </lineage>
</organism>
<dbReference type="InterPro" id="IPR006703">
    <property type="entry name" value="G_AIG1"/>
</dbReference>
<comment type="subcellular location">
    <subcellularLocation>
        <location evidence="1">Cell membrane</location>
        <topology evidence="1">Lipid-anchor</topology>
    </subcellularLocation>
</comment>
<dbReference type="GO" id="GO:0005886">
    <property type="term" value="C:plasma membrane"/>
    <property type="evidence" value="ECO:0007669"/>
    <property type="project" value="UniProtKB-SubCell"/>
</dbReference>
<evidence type="ECO:0000256" key="8">
    <source>
        <dbReference type="ARBA" id="ARBA00023288"/>
    </source>
</evidence>
<evidence type="ECO:0000259" key="11">
    <source>
        <dbReference type="PROSITE" id="PS51720"/>
    </source>
</evidence>
<dbReference type="AlphaFoldDB" id="A0A2U9BQ44"/>
<keyword evidence="4" id="KW-0488">Methylation</keyword>
<dbReference type="NCBIfam" id="TIGR00231">
    <property type="entry name" value="small_GTP"/>
    <property type="match status" value="1"/>
</dbReference>
<dbReference type="Gene3D" id="3.40.50.300">
    <property type="entry name" value="P-loop containing nucleotide triphosphate hydrolases"/>
    <property type="match status" value="2"/>
</dbReference>